<dbReference type="SUPFAM" id="SSF55785">
    <property type="entry name" value="PYP-like sensor domain (PAS domain)"/>
    <property type="match status" value="3"/>
</dbReference>
<sequence>MVHNVIAVVDDNVEAAEHLRHILISSGYEVPEIVTHGAEATKAAERLSPELMIINADMDGDPDGVQTAITIGSRYSIPVVFLSGGGIDSERAVSATPYGYMHRNSDPDTVRVVVAFALNKYRREQGAKEHEKTLNKLLDIPSVGIVLIDRTYAVRSINQEAARRINRSADDLIGTSIEDLIGRDPFSEDLLEALKESFSGKSVTMNVEIGEHWIEEILCPIRDPIGNITGVALYIYNFSDLRRKYQELLDALPFGIVIVNHNKVIRFVNREALNLMKRLSPAELSGKICYEALCPADKDACPIFDRHQTLDRSERILVDRFGNHIPILKSVSEFKFFDQPLLLESFIDYSDYKMAERSIRESEEKYKILAESSDDIILMTSTHGEIRYMNSAGLDYFGNTQCSVIGCNLKSFFSGDLTEHLMEGIHQVQEQGTTDFLIRTSEGEESRWFNVHIRPVPLGSDAELLLAVARDMTMYQESVISLEKNMEKLAILNDEIRNPLQMILGTVLLKDPDLAEKIQPFLSEIDELVDRLDQGWLESKKVHEMLKKHYGLFEDGQDGR</sequence>
<dbReference type="PANTHER" id="PTHR44757">
    <property type="entry name" value="DIGUANYLATE CYCLASE DGCP"/>
    <property type="match status" value="1"/>
</dbReference>
<dbReference type="Gene3D" id="3.30.450.20">
    <property type="entry name" value="PAS domain"/>
    <property type="match status" value="3"/>
</dbReference>
<evidence type="ECO:0000259" key="3">
    <source>
        <dbReference type="PROSITE" id="PS50112"/>
    </source>
</evidence>
<dbReference type="Gene3D" id="3.40.50.2300">
    <property type="match status" value="1"/>
</dbReference>
<dbReference type="InterPro" id="IPR035965">
    <property type="entry name" value="PAS-like_dom_sf"/>
</dbReference>
<dbReference type="NCBIfam" id="TIGR00229">
    <property type="entry name" value="sensory_box"/>
    <property type="match status" value="1"/>
</dbReference>
<dbReference type="Pfam" id="PF00072">
    <property type="entry name" value="Response_reg"/>
    <property type="match status" value="1"/>
</dbReference>
<evidence type="ECO:0000256" key="1">
    <source>
        <dbReference type="PROSITE-ProRule" id="PRU00169"/>
    </source>
</evidence>
<gene>
    <name evidence="4" type="ORF">CUJ86_08960</name>
</gene>
<dbReference type="SMART" id="SM00091">
    <property type="entry name" value="PAS"/>
    <property type="match status" value="3"/>
</dbReference>
<dbReference type="InterPro" id="IPR013656">
    <property type="entry name" value="PAS_4"/>
</dbReference>
<proteinExistence type="predicted"/>
<protein>
    <recommendedName>
        <fullName evidence="6">PAS domain S-box protein</fullName>
    </recommendedName>
</protein>
<dbReference type="AlphaFoldDB" id="A0A483CMN7"/>
<accession>A0A483CMN7</accession>
<evidence type="ECO:0000313" key="4">
    <source>
        <dbReference type="EMBL" id="TAJ44147.1"/>
    </source>
</evidence>
<dbReference type="InterPro" id="IPR000014">
    <property type="entry name" value="PAS"/>
</dbReference>
<dbReference type="PROSITE" id="PS50112">
    <property type="entry name" value="PAS"/>
    <property type="match status" value="1"/>
</dbReference>
<comment type="caution">
    <text evidence="4">The sequence shown here is derived from an EMBL/GenBank/DDBJ whole genome shotgun (WGS) entry which is preliminary data.</text>
</comment>
<comment type="caution">
    <text evidence="1">Lacks conserved residue(s) required for the propagation of feature annotation.</text>
</comment>
<dbReference type="GO" id="GO:0006355">
    <property type="term" value="P:regulation of DNA-templated transcription"/>
    <property type="evidence" value="ECO:0007669"/>
    <property type="project" value="InterPro"/>
</dbReference>
<dbReference type="Pfam" id="PF08448">
    <property type="entry name" value="PAS_4"/>
    <property type="match status" value="1"/>
</dbReference>
<feature type="domain" description="Response regulatory" evidence="2">
    <location>
        <begin position="5"/>
        <end position="118"/>
    </location>
</feature>
<dbReference type="GO" id="GO:0000160">
    <property type="term" value="P:phosphorelay signal transduction system"/>
    <property type="evidence" value="ECO:0007669"/>
    <property type="project" value="InterPro"/>
</dbReference>
<evidence type="ECO:0008006" key="6">
    <source>
        <dbReference type="Google" id="ProtNLM"/>
    </source>
</evidence>
<dbReference type="InterPro" id="IPR052155">
    <property type="entry name" value="Biofilm_reg_signaling"/>
</dbReference>
<dbReference type="PANTHER" id="PTHR44757:SF2">
    <property type="entry name" value="BIOFILM ARCHITECTURE MAINTENANCE PROTEIN MBAA"/>
    <property type="match status" value="1"/>
</dbReference>
<dbReference type="InterPro" id="IPR011006">
    <property type="entry name" value="CheY-like_superfamily"/>
</dbReference>
<feature type="domain" description="PAS" evidence="3">
    <location>
        <begin position="362"/>
        <end position="432"/>
    </location>
</feature>
<dbReference type="InterPro" id="IPR001789">
    <property type="entry name" value="Sig_transdc_resp-reg_receiver"/>
</dbReference>
<dbReference type="Pfam" id="PF13596">
    <property type="entry name" value="PAS_10"/>
    <property type="match status" value="1"/>
</dbReference>
<dbReference type="CDD" id="cd00130">
    <property type="entry name" value="PAS"/>
    <property type="match status" value="2"/>
</dbReference>
<name>A0A483CMN7_9EURY</name>
<organism evidence="4 5">
    <name type="scientific">Methanofollis fontis</name>
    <dbReference type="NCBI Taxonomy" id="2052832"/>
    <lineage>
        <taxon>Archaea</taxon>
        <taxon>Methanobacteriati</taxon>
        <taxon>Methanobacteriota</taxon>
        <taxon>Stenosarchaea group</taxon>
        <taxon>Methanomicrobia</taxon>
        <taxon>Methanomicrobiales</taxon>
        <taxon>Methanomicrobiaceae</taxon>
        <taxon>Methanofollis</taxon>
    </lineage>
</organism>
<keyword evidence="5" id="KW-1185">Reference proteome</keyword>
<evidence type="ECO:0000313" key="5">
    <source>
        <dbReference type="Proteomes" id="UP000292580"/>
    </source>
</evidence>
<dbReference type="Proteomes" id="UP000292580">
    <property type="component" value="Unassembled WGS sequence"/>
</dbReference>
<dbReference type="Pfam" id="PF13188">
    <property type="entry name" value="PAS_8"/>
    <property type="match status" value="1"/>
</dbReference>
<reference evidence="4 5" key="1">
    <citation type="submission" date="2017-11" db="EMBL/GenBank/DDBJ databases">
        <title>Isolation and Characterization of Methanofollis Species from Methane Seep Offshore SW Taiwan.</title>
        <authorList>
            <person name="Teng N.-H."/>
            <person name="Lai M.-C."/>
            <person name="Chen S.-C."/>
        </authorList>
    </citation>
    <scope>NUCLEOTIDE SEQUENCE [LARGE SCALE GENOMIC DNA]</scope>
    <source>
        <strain evidence="4 5">FWC-SCC2</strain>
    </source>
</reference>
<dbReference type="SMART" id="SM00448">
    <property type="entry name" value="REC"/>
    <property type="match status" value="1"/>
</dbReference>
<dbReference type="SUPFAM" id="SSF52172">
    <property type="entry name" value="CheY-like"/>
    <property type="match status" value="1"/>
</dbReference>
<dbReference type="OrthoDB" id="106933at2157"/>
<dbReference type="PROSITE" id="PS50110">
    <property type="entry name" value="RESPONSE_REGULATORY"/>
    <property type="match status" value="1"/>
</dbReference>
<dbReference type="EMBL" id="PGCL01000003">
    <property type="protein sequence ID" value="TAJ44147.1"/>
    <property type="molecule type" value="Genomic_DNA"/>
</dbReference>
<evidence type="ECO:0000259" key="2">
    <source>
        <dbReference type="PROSITE" id="PS50110"/>
    </source>
</evidence>